<dbReference type="Pfam" id="PF03798">
    <property type="entry name" value="TRAM_LAG1_CLN8"/>
    <property type="match status" value="1"/>
</dbReference>
<dbReference type="Proteomes" id="UP000051952">
    <property type="component" value="Unassembled WGS sequence"/>
</dbReference>
<reference evidence="10" key="1">
    <citation type="submission" date="2015-09" db="EMBL/GenBank/DDBJ databases">
        <authorList>
            <consortium name="Pathogen Informatics"/>
        </authorList>
    </citation>
    <scope>NUCLEOTIDE SEQUENCE [LARGE SCALE GENOMIC DNA]</scope>
    <source>
        <strain evidence="10">Lake Konstanz</strain>
    </source>
</reference>
<keyword evidence="4 5" id="KW-0472">Membrane</keyword>
<evidence type="ECO:0000256" key="7">
    <source>
        <dbReference type="SAM" id="Phobius"/>
    </source>
</evidence>
<organism evidence="9 10">
    <name type="scientific">Bodo saltans</name>
    <name type="common">Flagellated protozoan</name>
    <dbReference type="NCBI Taxonomy" id="75058"/>
    <lineage>
        <taxon>Eukaryota</taxon>
        <taxon>Discoba</taxon>
        <taxon>Euglenozoa</taxon>
        <taxon>Kinetoplastea</taxon>
        <taxon>Metakinetoplastina</taxon>
        <taxon>Eubodonida</taxon>
        <taxon>Bodonidae</taxon>
        <taxon>Bodo</taxon>
    </lineage>
</organism>
<proteinExistence type="predicted"/>
<dbReference type="SMART" id="SM00724">
    <property type="entry name" value="TLC"/>
    <property type="match status" value="1"/>
</dbReference>
<protein>
    <submittedName>
        <fullName evidence="9">Transmembrane protein, putative</fullName>
    </submittedName>
</protein>
<dbReference type="PANTHER" id="PTHR13439">
    <property type="entry name" value="CT120 PROTEIN"/>
    <property type="match status" value="1"/>
</dbReference>
<dbReference type="PROSITE" id="PS50922">
    <property type="entry name" value="TLC"/>
    <property type="match status" value="1"/>
</dbReference>
<feature type="transmembrane region" description="Helical" evidence="7">
    <location>
        <begin position="119"/>
        <end position="138"/>
    </location>
</feature>
<feature type="region of interest" description="Disordered" evidence="6">
    <location>
        <begin position="275"/>
        <end position="364"/>
    </location>
</feature>
<evidence type="ECO:0000256" key="4">
    <source>
        <dbReference type="ARBA" id="ARBA00023136"/>
    </source>
</evidence>
<feature type="compositionally biased region" description="Acidic residues" evidence="6">
    <location>
        <begin position="350"/>
        <end position="360"/>
    </location>
</feature>
<dbReference type="PANTHER" id="PTHR13439:SF0">
    <property type="entry name" value="TOPOISOMERASE I DAMAGE AFFECTED PROTEIN 4"/>
    <property type="match status" value="1"/>
</dbReference>
<keyword evidence="10" id="KW-1185">Reference proteome</keyword>
<feature type="compositionally biased region" description="Basic and acidic residues" evidence="6">
    <location>
        <begin position="340"/>
        <end position="349"/>
    </location>
</feature>
<dbReference type="OrthoDB" id="433501at2759"/>
<feature type="transmembrane region" description="Helical" evidence="7">
    <location>
        <begin position="57"/>
        <end position="75"/>
    </location>
</feature>
<feature type="transmembrane region" description="Helical" evidence="7">
    <location>
        <begin position="12"/>
        <end position="36"/>
    </location>
</feature>
<dbReference type="InterPro" id="IPR050846">
    <property type="entry name" value="TLCD"/>
</dbReference>
<feature type="transmembrane region" description="Helical" evidence="7">
    <location>
        <begin position="144"/>
        <end position="165"/>
    </location>
</feature>
<dbReference type="GO" id="GO:0005783">
    <property type="term" value="C:endoplasmic reticulum"/>
    <property type="evidence" value="ECO:0007669"/>
    <property type="project" value="TreeGrafter"/>
</dbReference>
<dbReference type="EMBL" id="CYKH01001409">
    <property type="protein sequence ID" value="CUI14574.1"/>
    <property type="molecule type" value="Genomic_DNA"/>
</dbReference>
<sequence>MANLWGRDLYAVIFGASFAFFAITFFAAWATSAYIFRRVWPRFMVQEKADWASRVNSQLHALVVVVGFLFTLGFSDYNHSTWYNEEGNSTVPSSVIMSISLGYFAFDFLVLVYYRVPLWVVFVFHHIVASVPYFTYLFHPCEAGNIVLSCFLLVEFATFFLNFQTWMEKLGHVRTRLFTLMFYCTYVAWFLTRVLLPVFLLYVVWKIFFNDVTQARGLQSCLIPGLVCSHLITLFCWVVFFFVLTPEVIQRWRETPEAVEARLQEAKKRRRHLLNEARANSPHAGSRPSSTVPGMRRPPSSLSVQGTNTPTNPTPEAEGSGRVSASGNALETSAVDFDVEQQRSTREPIDMSDDNSDDDIINPQRSNSATVVDAPLEGRDYELMMQTMLADNPYRTRPDHRRELRTMTLEELRREGISMDRRTTAYATTTIRL</sequence>
<accession>A0A0S4KFV8</accession>
<evidence type="ECO:0000313" key="10">
    <source>
        <dbReference type="Proteomes" id="UP000051952"/>
    </source>
</evidence>
<dbReference type="VEuPathDB" id="TriTrypDB:BSAL_07690"/>
<evidence type="ECO:0000256" key="2">
    <source>
        <dbReference type="ARBA" id="ARBA00022692"/>
    </source>
</evidence>
<evidence type="ECO:0000256" key="1">
    <source>
        <dbReference type="ARBA" id="ARBA00004141"/>
    </source>
</evidence>
<feature type="transmembrane region" description="Helical" evidence="7">
    <location>
        <begin position="222"/>
        <end position="244"/>
    </location>
</feature>
<feature type="transmembrane region" description="Helical" evidence="7">
    <location>
        <begin position="177"/>
        <end position="202"/>
    </location>
</feature>
<comment type="subcellular location">
    <subcellularLocation>
        <location evidence="1">Membrane</location>
        <topology evidence="1">Multi-pass membrane protein</topology>
    </subcellularLocation>
</comment>
<keyword evidence="2 5" id="KW-0812">Transmembrane</keyword>
<evidence type="ECO:0000256" key="5">
    <source>
        <dbReference type="PROSITE-ProRule" id="PRU00205"/>
    </source>
</evidence>
<dbReference type="GO" id="GO:0016020">
    <property type="term" value="C:membrane"/>
    <property type="evidence" value="ECO:0007669"/>
    <property type="project" value="UniProtKB-SubCell"/>
</dbReference>
<feature type="domain" description="TLC" evidence="8">
    <location>
        <begin position="46"/>
        <end position="250"/>
    </location>
</feature>
<evidence type="ECO:0000313" key="9">
    <source>
        <dbReference type="EMBL" id="CUI14574.1"/>
    </source>
</evidence>
<evidence type="ECO:0000256" key="6">
    <source>
        <dbReference type="SAM" id="MobiDB-lite"/>
    </source>
</evidence>
<keyword evidence="3 7" id="KW-1133">Transmembrane helix</keyword>
<dbReference type="AlphaFoldDB" id="A0A0S4KFV8"/>
<evidence type="ECO:0000256" key="3">
    <source>
        <dbReference type="ARBA" id="ARBA00022989"/>
    </source>
</evidence>
<dbReference type="GO" id="GO:0055088">
    <property type="term" value="P:lipid homeostasis"/>
    <property type="evidence" value="ECO:0007669"/>
    <property type="project" value="TreeGrafter"/>
</dbReference>
<name>A0A0S4KFV8_BODSA</name>
<gene>
    <name evidence="9" type="ORF">BSAL_07690</name>
</gene>
<evidence type="ECO:0000259" key="8">
    <source>
        <dbReference type="PROSITE" id="PS50922"/>
    </source>
</evidence>
<dbReference type="InterPro" id="IPR006634">
    <property type="entry name" value="TLC-dom"/>
</dbReference>